<evidence type="ECO:0000256" key="2">
    <source>
        <dbReference type="ARBA" id="ARBA00006434"/>
    </source>
</evidence>
<reference evidence="13" key="1">
    <citation type="journal article" date="2015" name="Proc. Natl. Acad. Sci. U.S.A.">
        <title>Networks of energetic and metabolic interactions define dynamics in microbial communities.</title>
        <authorList>
            <person name="Embree M."/>
            <person name="Liu J.K."/>
            <person name="Al-Bassam M.M."/>
            <person name="Zengler K."/>
        </authorList>
    </citation>
    <scope>NUCLEOTIDE SEQUENCE</scope>
</reference>
<dbReference type="EMBL" id="LNQE01001553">
    <property type="protein sequence ID" value="KUG15485.1"/>
    <property type="molecule type" value="Genomic_DNA"/>
</dbReference>
<feature type="transmembrane region" description="Helical" evidence="12">
    <location>
        <begin position="375"/>
        <end position="396"/>
    </location>
</feature>
<evidence type="ECO:0000256" key="7">
    <source>
        <dbReference type="ARBA" id="ARBA00022989"/>
    </source>
</evidence>
<feature type="transmembrane region" description="Helical" evidence="12">
    <location>
        <begin position="276"/>
        <end position="300"/>
    </location>
</feature>
<feature type="transmembrane region" description="Helical" evidence="12">
    <location>
        <begin position="6"/>
        <end position="24"/>
    </location>
</feature>
<comment type="similarity">
    <text evidence="2">Belongs to the sodium:solute symporter (SSF) (TC 2.A.21) family.</text>
</comment>
<accession>A0A0W8F3V7</accession>
<keyword evidence="6" id="KW-0769">Symport</keyword>
<keyword evidence="9" id="KW-0406">Ion transport</keyword>
<keyword evidence="3" id="KW-0813">Transport</keyword>
<comment type="caution">
    <text evidence="13">The sequence shown here is derived from an EMBL/GenBank/DDBJ whole genome shotgun (WGS) entry which is preliminary data.</text>
</comment>
<dbReference type="PANTHER" id="PTHR48086:SF3">
    <property type="entry name" value="SODIUM_PROLINE SYMPORTER"/>
    <property type="match status" value="1"/>
</dbReference>
<keyword evidence="10 12" id="KW-0472">Membrane</keyword>
<proteinExistence type="inferred from homology"/>
<evidence type="ECO:0000256" key="4">
    <source>
        <dbReference type="ARBA" id="ARBA00022475"/>
    </source>
</evidence>
<name>A0A0W8F3V7_9ZZZZ</name>
<feature type="transmembrane region" description="Helical" evidence="12">
    <location>
        <begin position="126"/>
        <end position="154"/>
    </location>
</feature>
<feature type="transmembrane region" description="Helical" evidence="12">
    <location>
        <begin position="320"/>
        <end position="343"/>
    </location>
</feature>
<keyword evidence="7 12" id="KW-1133">Transmembrane helix</keyword>
<feature type="transmembrane region" description="Helical" evidence="12">
    <location>
        <begin position="402"/>
        <end position="427"/>
    </location>
</feature>
<comment type="subcellular location">
    <subcellularLocation>
        <location evidence="1">Cell membrane</location>
        <topology evidence="1">Multi-pass membrane protein</topology>
    </subcellularLocation>
</comment>
<evidence type="ECO:0000256" key="11">
    <source>
        <dbReference type="ARBA" id="ARBA00023201"/>
    </source>
</evidence>
<evidence type="ECO:0000256" key="3">
    <source>
        <dbReference type="ARBA" id="ARBA00022448"/>
    </source>
</evidence>
<sequence>MIIDPLEIALVVLYFLVMIGIGIWASRKIHTMSDYVVAGRSLGFWVFTFLMIASVCSGMSLLGVSGLGYRFAWPTIWEQIAVPLSIAFCIIFFGVKMHAVSRKSGFLTVQDYFAQRYESERGLRSLSAVSGIVVSMIYLAGQYTAISIVLMWLFGLTHGVALLIGAAIVTVYTVIGGLYAVAWTTLVQGLLLIVGVIIMAPIVISTAGGFTAVNTYLGSMNPALLLPYSTGPGAIFTPEYIVSFFLLLTIGLACAPHVINNVLAVRDANYFKWTPIIAFAIYGIVMFLLKFSGFAGVVLVNEGVFTLPAVKNASDFIFVYSVQHAFFSLALWGIFAVIVLAAVMSTTDRLMLTIGTYFSWDIYKKIINPGASEETVIRVSRISVFAAAVITLLMALNPPEMLVWLIWAGIGIMFATFSVPLLAGLYWRRATREGAIAAMGLGLLSSLAFGAITYFKIAALPVHFSLFGFIIAIIAMVVVSMLTSPHSEEVLDATLTGWYIQKRG</sequence>
<feature type="transmembrane region" description="Helical" evidence="12">
    <location>
        <begin position="160"/>
        <end position="182"/>
    </location>
</feature>
<dbReference type="InterPro" id="IPR038377">
    <property type="entry name" value="Na/Glc_symporter_sf"/>
</dbReference>
<dbReference type="GO" id="GO:0006814">
    <property type="term" value="P:sodium ion transport"/>
    <property type="evidence" value="ECO:0007669"/>
    <property type="project" value="UniProtKB-KW"/>
</dbReference>
<evidence type="ECO:0000256" key="1">
    <source>
        <dbReference type="ARBA" id="ARBA00004651"/>
    </source>
</evidence>
<dbReference type="GO" id="GO:0015293">
    <property type="term" value="F:symporter activity"/>
    <property type="evidence" value="ECO:0007669"/>
    <property type="project" value="UniProtKB-KW"/>
</dbReference>
<dbReference type="PANTHER" id="PTHR48086">
    <property type="entry name" value="SODIUM/PROLINE SYMPORTER-RELATED"/>
    <property type="match status" value="1"/>
</dbReference>
<dbReference type="InterPro" id="IPR001734">
    <property type="entry name" value="Na/solute_symporter"/>
</dbReference>
<dbReference type="InterPro" id="IPR050277">
    <property type="entry name" value="Sodium:Solute_Symporter"/>
</dbReference>
<feature type="transmembrane region" description="Helical" evidence="12">
    <location>
        <begin position="189"/>
        <end position="213"/>
    </location>
</feature>
<evidence type="ECO:0000256" key="12">
    <source>
        <dbReference type="SAM" id="Phobius"/>
    </source>
</evidence>
<evidence type="ECO:0000256" key="5">
    <source>
        <dbReference type="ARBA" id="ARBA00022692"/>
    </source>
</evidence>
<feature type="transmembrane region" description="Helical" evidence="12">
    <location>
        <begin position="434"/>
        <end position="455"/>
    </location>
</feature>
<dbReference type="GO" id="GO:0005886">
    <property type="term" value="C:plasma membrane"/>
    <property type="evidence" value="ECO:0007669"/>
    <property type="project" value="UniProtKB-SubCell"/>
</dbReference>
<gene>
    <name evidence="13" type="ORF">ASZ90_014841</name>
</gene>
<keyword evidence="11" id="KW-0739">Sodium transport</keyword>
<evidence type="ECO:0000256" key="8">
    <source>
        <dbReference type="ARBA" id="ARBA00023053"/>
    </source>
</evidence>
<protein>
    <submittedName>
        <fullName evidence="13">Uncharacterized protein</fullName>
    </submittedName>
</protein>
<evidence type="ECO:0000256" key="6">
    <source>
        <dbReference type="ARBA" id="ARBA00022847"/>
    </source>
</evidence>
<organism evidence="13">
    <name type="scientific">hydrocarbon metagenome</name>
    <dbReference type="NCBI Taxonomy" id="938273"/>
    <lineage>
        <taxon>unclassified sequences</taxon>
        <taxon>metagenomes</taxon>
        <taxon>ecological metagenomes</taxon>
    </lineage>
</organism>
<keyword evidence="5 12" id="KW-0812">Transmembrane</keyword>
<evidence type="ECO:0000256" key="10">
    <source>
        <dbReference type="ARBA" id="ARBA00023136"/>
    </source>
</evidence>
<evidence type="ECO:0000256" key="9">
    <source>
        <dbReference type="ARBA" id="ARBA00023065"/>
    </source>
</evidence>
<dbReference type="PROSITE" id="PS50283">
    <property type="entry name" value="NA_SOLUT_SYMP_3"/>
    <property type="match status" value="1"/>
</dbReference>
<feature type="transmembrane region" description="Helical" evidence="12">
    <location>
        <begin position="233"/>
        <end position="255"/>
    </location>
</feature>
<dbReference type="NCBIfam" id="TIGR00813">
    <property type="entry name" value="sss"/>
    <property type="match status" value="1"/>
</dbReference>
<evidence type="ECO:0000313" key="13">
    <source>
        <dbReference type="EMBL" id="KUG15485.1"/>
    </source>
</evidence>
<dbReference type="Gene3D" id="1.20.1730.10">
    <property type="entry name" value="Sodium/glucose cotransporter"/>
    <property type="match status" value="1"/>
</dbReference>
<keyword evidence="8" id="KW-0915">Sodium</keyword>
<dbReference type="Pfam" id="PF00474">
    <property type="entry name" value="SSF"/>
    <property type="match status" value="1"/>
</dbReference>
<keyword evidence="4" id="KW-1003">Cell membrane</keyword>
<feature type="transmembrane region" description="Helical" evidence="12">
    <location>
        <begin position="44"/>
        <end position="64"/>
    </location>
</feature>
<feature type="transmembrane region" description="Helical" evidence="12">
    <location>
        <begin position="461"/>
        <end position="482"/>
    </location>
</feature>
<feature type="transmembrane region" description="Helical" evidence="12">
    <location>
        <begin position="76"/>
        <end position="95"/>
    </location>
</feature>
<dbReference type="AlphaFoldDB" id="A0A0W8F3V7"/>